<evidence type="ECO:0000313" key="4">
    <source>
        <dbReference type="Proteomes" id="UP001501637"/>
    </source>
</evidence>
<evidence type="ECO:0000256" key="1">
    <source>
        <dbReference type="SAM" id="MobiDB-lite"/>
    </source>
</evidence>
<dbReference type="Proteomes" id="UP001501637">
    <property type="component" value="Unassembled WGS sequence"/>
</dbReference>
<keyword evidence="2" id="KW-0812">Transmembrane</keyword>
<evidence type="ECO:0008006" key="5">
    <source>
        <dbReference type="Google" id="ProtNLM"/>
    </source>
</evidence>
<feature type="transmembrane region" description="Helical" evidence="2">
    <location>
        <begin position="103"/>
        <end position="123"/>
    </location>
</feature>
<reference evidence="4" key="1">
    <citation type="journal article" date="2019" name="Int. J. Syst. Evol. Microbiol.">
        <title>The Global Catalogue of Microorganisms (GCM) 10K type strain sequencing project: providing services to taxonomists for standard genome sequencing and annotation.</title>
        <authorList>
            <consortium name="The Broad Institute Genomics Platform"/>
            <consortium name="The Broad Institute Genome Sequencing Center for Infectious Disease"/>
            <person name="Wu L."/>
            <person name="Ma J."/>
        </authorList>
    </citation>
    <scope>NUCLEOTIDE SEQUENCE [LARGE SCALE GENOMIC DNA]</scope>
    <source>
        <strain evidence="4">JCM 9092</strain>
    </source>
</reference>
<sequence>MSHYQAAPAHAGPHPTGPTRRAARRPGALTALVWTSVLSAVAALVGAVLVFAGGDDMAEDNINDVIQDHPDVVGLPSGTSAADIKALSGPIWDELISDRAGTLAARAGFAAFTALCLLIFALAARRGAAVWARVLITVSAVVALFPHFLILGDYEPDSVFILSFVSLFTAIAAIVLCWLPPVNRFARERKAVG</sequence>
<keyword evidence="4" id="KW-1185">Reference proteome</keyword>
<proteinExistence type="predicted"/>
<dbReference type="EMBL" id="BAAAUG010000017">
    <property type="protein sequence ID" value="GAA3086481.1"/>
    <property type="molecule type" value="Genomic_DNA"/>
</dbReference>
<feature type="transmembrane region" description="Helical" evidence="2">
    <location>
        <begin position="29"/>
        <end position="52"/>
    </location>
</feature>
<keyword evidence="2" id="KW-1133">Transmembrane helix</keyword>
<comment type="caution">
    <text evidence="3">The sequence shown here is derived from an EMBL/GenBank/DDBJ whole genome shotgun (WGS) entry which is preliminary data.</text>
</comment>
<feature type="transmembrane region" description="Helical" evidence="2">
    <location>
        <begin position="130"/>
        <end position="152"/>
    </location>
</feature>
<evidence type="ECO:0000313" key="3">
    <source>
        <dbReference type="EMBL" id="GAA3086481.1"/>
    </source>
</evidence>
<name>A0ABP6M7H4_9ACTN</name>
<keyword evidence="2" id="KW-0472">Membrane</keyword>
<accession>A0ABP6M7H4</accession>
<organism evidence="3 4">
    <name type="scientific">Streptomyces rectiviolaceus</name>
    <dbReference type="NCBI Taxonomy" id="332591"/>
    <lineage>
        <taxon>Bacteria</taxon>
        <taxon>Bacillati</taxon>
        <taxon>Actinomycetota</taxon>
        <taxon>Actinomycetes</taxon>
        <taxon>Kitasatosporales</taxon>
        <taxon>Streptomycetaceae</taxon>
        <taxon>Streptomyces</taxon>
    </lineage>
</organism>
<evidence type="ECO:0000256" key="2">
    <source>
        <dbReference type="SAM" id="Phobius"/>
    </source>
</evidence>
<feature type="transmembrane region" description="Helical" evidence="2">
    <location>
        <begin position="158"/>
        <end position="179"/>
    </location>
</feature>
<protein>
    <recommendedName>
        <fullName evidence="5">Integral membrane protein</fullName>
    </recommendedName>
</protein>
<dbReference type="RefSeq" id="WP_344518914.1">
    <property type="nucleotide sequence ID" value="NZ_BAAAUG010000017.1"/>
</dbReference>
<gene>
    <name evidence="3" type="ORF">GCM10010449_07590</name>
</gene>
<feature type="region of interest" description="Disordered" evidence="1">
    <location>
        <begin position="1"/>
        <end position="22"/>
    </location>
</feature>